<evidence type="ECO:0000313" key="3">
    <source>
        <dbReference type="Proteomes" id="UP000238042"/>
    </source>
</evidence>
<feature type="transmembrane region" description="Helical" evidence="1">
    <location>
        <begin position="286"/>
        <end position="308"/>
    </location>
</feature>
<feature type="transmembrane region" description="Helical" evidence="1">
    <location>
        <begin position="262"/>
        <end position="280"/>
    </location>
</feature>
<keyword evidence="1" id="KW-1133">Transmembrane helix</keyword>
<dbReference type="EMBL" id="PSZM01000046">
    <property type="protein sequence ID" value="PQL90453.1"/>
    <property type="molecule type" value="Genomic_DNA"/>
</dbReference>
<keyword evidence="1" id="KW-0812">Transmembrane</keyword>
<dbReference type="PANTHER" id="PTHR35337:SF1">
    <property type="entry name" value="SLR1478 PROTEIN"/>
    <property type="match status" value="1"/>
</dbReference>
<protein>
    <recommendedName>
        <fullName evidence="4">Stage II sporulation protein M</fullName>
    </recommendedName>
</protein>
<comment type="caution">
    <text evidence="2">The sequence shown here is derived from an EMBL/GenBank/DDBJ whole genome shotgun (WGS) entry which is preliminary data.</text>
</comment>
<dbReference type="RefSeq" id="WP_105247622.1">
    <property type="nucleotide sequence ID" value="NZ_PSZM01000046.1"/>
</dbReference>
<name>A0A2S8A7B9_9FLAO</name>
<proteinExistence type="predicted"/>
<sequence length="326" mass="37189">MREAAFIKKNKERWISFEKALTKSNVLIPDKLADLYLQLVNDLSYAQTYYPKSKTTLYLNDLARKAHLSIYKNKKESSNRIITFWKYEIPFLIGNYQKDLLFSFIIFFISFGIGLFSVYQNMDFARVILGDGYVDMTLNNIEKGDPMGVYHNMSASVMFLDITTNNIKVGFTAFVGGIFTPIIPIFMLFYNGEMIGSFDGFLIQQGVGARANSIIWIHGVFEIFVIIVCGAAGIILGKSVLFPKTFTRLQSVQKGFRDGMKICFSTVPFFICAGFLESFVTRHSLMPIPIAIGIIIISLCIIVFYYIIYPKNLHKKFNSYEQISKN</sequence>
<feature type="transmembrane region" description="Helical" evidence="1">
    <location>
        <begin position="169"/>
        <end position="190"/>
    </location>
</feature>
<dbReference type="PANTHER" id="PTHR35337">
    <property type="entry name" value="SLR1478 PROTEIN"/>
    <property type="match status" value="1"/>
</dbReference>
<dbReference type="OrthoDB" id="9800053at2"/>
<evidence type="ECO:0000256" key="1">
    <source>
        <dbReference type="SAM" id="Phobius"/>
    </source>
</evidence>
<dbReference type="InterPro" id="IPR002798">
    <property type="entry name" value="SpoIIM-like"/>
</dbReference>
<evidence type="ECO:0000313" key="2">
    <source>
        <dbReference type="EMBL" id="PQL90453.1"/>
    </source>
</evidence>
<accession>A0A2S8A7B9</accession>
<organism evidence="2 3">
    <name type="scientific">Apibacter adventoris</name>
    <dbReference type="NCBI Taxonomy" id="1679466"/>
    <lineage>
        <taxon>Bacteria</taxon>
        <taxon>Pseudomonadati</taxon>
        <taxon>Bacteroidota</taxon>
        <taxon>Flavobacteriia</taxon>
        <taxon>Flavobacteriales</taxon>
        <taxon>Weeksellaceae</taxon>
        <taxon>Apibacter</taxon>
    </lineage>
</organism>
<gene>
    <name evidence="2" type="ORF">C4S77_11210</name>
</gene>
<dbReference type="Proteomes" id="UP000238042">
    <property type="component" value="Unassembled WGS sequence"/>
</dbReference>
<dbReference type="Pfam" id="PF01944">
    <property type="entry name" value="SpoIIM"/>
    <property type="match status" value="1"/>
</dbReference>
<keyword evidence="3" id="KW-1185">Reference proteome</keyword>
<dbReference type="AlphaFoldDB" id="A0A2S8A7B9"/>
<evidence type="ECO:0008006" key="4">
    <source>
        <dbReference type="Google" id="ProtNLM"/>
    </source>
</evidence>
<reference evidence="2 3" key="1">
    <citation type="submission" date="2018-02" db="EMBL/GenBank/DDBJ databases">
        <title>Genome sequences of Apibacter spp., gut symbionts of Asian honey bees.</title>
        <authorList>
            <person name="Kwong W.K."/>
            <person name="Steele M.I."/>
            <person name="Moran N.A."/>
        </authorList>
    </citation>
    <scope>NUCLEOTIDE SEQUENCE [LARGE SCALE GENOMIC DNA]</scope>
    <source>
        <strain evidence="3">wkB301</strain>
    </source>
</reference>
<feature type="transmembrane region" description="Helical" evidence="1">
    <location>
        <begin position="215"/>
        <end position="241"/>
    </location>
</feature>
<feature type="transmembrane region" description="Helical" evidence="1">
    <location>
        <begin position="100"/>
        <end position="119"/>
    </location>
</feature>
<keyword evidence="1" id="KW-0472">Membrane</keyword>